<dbReference type="InterPro" id="IPR036709">
    <property type="entry name" value="Autotransporte_beta_dom_sf"/>
</dbReference>
<dbReference type="InterPro" id="IPR006315">
    <property type="entry name" value="OM_autotransptr_brl_dom"/>
</dbReference>
<dbReference type="EMBL" id="CAJOBF010001057">
    <property type="protein sequence ID" value="CAF3907489.1"/>
    <property type="molecule type" value="Genomic_DNA"/>
</dbReference>
<proteinExistence type="predicted"/>
<comment type="caution">
    <text evidence="2">The sequence shown here is derived from an EMBL/GenBank/DDBJ whole genome shotgun (WGS) entry which is preliminary data.</text>
</comment>
<dbReference type="NCBIfam" id="TIGR01414">
    <property type="entry name" value="autotrans_barl"/>
    <property type="match status" value="1"/>
</dbReference>
<dbReference type="SUPFAM" id="SSF103515">
    <property type="entry name" value="Autotransporter"/>
    <property type="match status" value="1"/>
</dbReference>
<evidence type="ECO:0000259" key="1">
    <source>
        <dbReference type="PROSITE" id="PS51208"/>
    </source>
</evidence>
<evidence type="ECO:0000313" key="2">
    <source>
        <dbReference type="EMBL" id="CAF3907489.1"/>
    </source>
</evidence>
<dbReference type="Gene3D" id="2.40.128.130">
    <property type="entry name" value="Autotransporter beta-domain"/>
    <property type="match status" value="1"/>
</dbReference>
<name>A0A819I4H9_9BILA</name>
<dbReference type="Proteomes" id="UP000663842">
    <property type="component" value="Unassembled WGS sequence"/>
</dbReference>
<organism evidence="2 3">
    <name type="scientific">Rotaria magnacalcarata</name>
    <dbReference type="NCBI Taxonomy" id="392030"/>
    <lineage>
        <taxon>Eukaryota</taxon>
        <taxon>Metazoa</taxon>
        <taxon>Spiralia</taxon>
        <taxon>Gnathifera</taxon>
        <taxon>Rotifera</taxon>
        <taxon>Eurotatoria</taxon>
        <taxon>Bdelloidea</taxon>
        <taxon>Philodinida</taxon>
        <taxon>Philodinidae</taxon>
        <taxon>Rotaria</taxon>
    </lineage>
</organism>
<dbReference type="InterPro" id="IPR005546">
    <property type="entry name" value="Autotransporte_beta"/>
</dbReference>
<evidence type="ECO:0000313" key="3">
    <source>
        <dbReference type="Proteomes" id="UP000663842"/>
    </source>
</evidence>
<reference evidence="2" key="1">
    <citation type="submission" date="2021-02" db="EMBL/GenBank/DDBJ databases">
        <authorList>
            <person name="Nowell W R."/>
        </authorList>
    </citation>
    <scope>NUCLEOTIDE SEQUENCE</scope>
</reference>
<dbReference type="PROSITE" id="PS51208">
    <property type="entry name" value="AUTOTRANSPORTER"/>
    <property type="match status" value="1"/>
</dbReference>
<protein>
    <recommendedName>
        <fullName evidence="1">Autotransporter domain-containing protein</fullName>
    </recommendedName>
</protein>
<dbReference type="Pfam" id="PF03797">
    <property type="entry name" value="Autotransporter"/>
    <property type="match status" value="1"/>
</dbReference>
<dbReference type="GO" id="GO:0019867">
    <property type="term" value="C:outer membrane"/>
    <property type="evidence" value="ECO:0007669"/>
    <property type="project" value="InterPro"/>
</dbReference>
<accession>A0A819I4H9</accession>
<sequence>MAKKSNFLKNLLTTTSAMAVITAGASSAYAAGGDGFARPIADGADFGAVANNFRNDSAGVVAVYAPNHFTNSLAAGAGAAANLAMTTNARVINSFNMFQNGDATLTIGITGGSLGSVYNDGSAAAIAQAVNTAPGVPGAAGNVNIDATNSTKRSMLKVVLGGVANAFTTKLTGVGSAGGVNGYVIAVDNYSNLGEIDFGAGANVLHVVATSGNAITLNNATATNTLHANSQLFAETSLTVKDAGFAKISKFKIADAENLTFDVGNRGIETTANSAYNLVGQDSEIDFIINAAAGKKIKLGANLVDSNGVDDTGKVTITNSAAAGAANLLTVSALVPGTATTLGGVNDGGHRLRELNFAGTGDILVDGDVTATSKLIEQAGTGKATITNAVNMGANSDITFAAAGKLEFLGNVTSATANVTNGGELILSANKVNTITLTTVTDGNLAADTAALTGALTVDGNGIPVGHAASASVASVTGAVIVREGTVSIAGNAGATINTIAGGLGIVNLTGDGNVVGAIGGTAQIKKISVSGNRTFTHAQFGAAANNGATELNFADNDKKVTLVDAGASLLATNVTLDTGVVGSVIEVQTGPGNVQAPTGAINAAGVKNAAGDFALTINMAANVNTTVNVTNANFKTNLTSTFDSKIIALNFNAGSIGEVGNLGSKAAKIILTTFNQTAGDEVSVGDIYSDQIDIRAGKLAKFRGKVVGAQTTLVDNTSRAKFVDGATLDSVFVGTAGGQVEFEGGAFINKAIRGATSVKFLAAAPAGAGLPKQAVLRAGIGATTIEAGDTQLFALENVRMDGATTAKHVGADSGKNARFTDLKLTGDVSVSSTLKKLGGDVKTGTVIVENNPLNLQNVQSTIVVIDDTGSGAPVEGKEYQILRTESGVVGSFDSKLDVINLRDGSSALYVARTDNLGNIYLTQKNNTKNKIEDVIAVAALTSADSTNLKALSADEFIADELADMNLLASKAELAQRLVASEVKDVLGDLTTRIGADLGSRMGTLAGLQGSPVQTKVVSNGTTGLSAGDDVNRYGAWISPFFNKSTQKSRKEAAGYTATTGGGSFGFDTKANDDMIVGLALSMLHTDVKHKNFKSGDKTKVDSVMFSVYGMQQITDNWFAQGLVTAGSSKVSTNENRKVSDTAYQKASGKYTSMSFSGEALLGYNYVMDQVSITPMGGVRLTRVNDEGYKETGTTNQNLTISRKALNRAELVLGARVAGGTFDLNGLSVTPEIHGFLNQDVIGKASKVDMTTKGGTKLADKSSKPNKTMFNVGVGLNATYNSMEYGAGYDAHLANKFVGHQGTLKVRVNF</sequence>
<feature type="domain" description="Autotransporter" evidence="1">
    <location>
        <begin position="1029"/>
        <end position="1310"/>
    </location>
</feature>
<dbReference type="SMART" id="SM00869">
    <property type="entry name" value="Autotransporter"/>
    <property type="match status" value="1"/>
</dbReference>
<gene>
    <name evidence="2" type="ORF">UXM345_LOCUS10886</name>
</gene>